<evidence type="ECO:0000256" key="2">
    <source>
        <dbReference type="ARBA" id="ARBA00022801"/>
    </source>
</evidence>
<sequence length="242" mass="26510">MSGSDLPGFSPLLRSAGEHPLHYRVRPACPGPAAARPLALLLHGAGADESSLLPLAQRLPSHVHVVVVRAPRRMPRGGYFWYPVHFRRDDAEINLQQVEWAQTRLLQFVEQLPRHCPFDLRQLYLLGFSQGGAVASTFALSHPGRVRGLALLASRLLSHLEPVAPRDDLATLRLFIAHGRDDDVLPIEHAERAAQALRACRAAVVWRSYDGVGHAPAGVMFDDTAAWLRGHCPPPARVDAAA</sequence>
<dbReference type="SUPFAM" id="SSF53474">
    <property type="entry name" value="alpha/beta-Hydrolases"/>
    <property type="match status" value="1"/>
</dbReference>
<dbReference type="InterPro" id="IPR003140">
    <property type="entry name" value="PLipase/COase/thioEstase"/>
</dbReference>
<protein>
    <submittedName>
        <fullName evidence="4">Phospholipase/Carboxylesterase</fullName>
    </submittedName>
</protein>
<dbReference type="Proteomes" id="UP000035352">
    <property type="component" value="Chromosome"/>
</dbReference>
<dbReference type="EMBL" id="CP011371">
    <property type="protein sequence ID" value="AKJ27499.1"/>
    <property type="molecule type" value="Genomic_DNA"/>
</dbReference>
<keyword evidence="2" id="KW-0378">Hydrolase</keyword>
<keyword evidence="5" id="KW-1185">Reference proteome</keyword>
<dbReference type="AlphaFoldDB" id="A0A0G3BDL1"/>
<dbReference type="STRING" id="413882.AAW51_0808"/>
<comment type="similarity">
    <text evidence="1">Belongs to the AB hydrolase superfamily. AB hydrolase 2 family.</text>
</comment>
<dbReference type="Gene3D" id="3.40.50.1820">
    <property type="entry name" value="alpha/beta hydrolase"/>
    <property type="match status" value="1"/>
</dbReference>
<organism evidence="4 5">
    <name type="scientific">Caldimonas brevitalea</name>
    <dbReference type="NCBI Taxonomy" id="413882"/>
    <lineage>
        <taxon>Bacteria</taxon>
        <taxon>Pseudomonadati</taxon>
        <taxon>Pseudomonadota</taxon>
        <taxon>Betaproteobacteria</taxon>
        <taxon>Burkholderiales</taxon>
        <taxon>Sphaerotilaceae</taxon>
        <taxon>Caldimonas</taxon>
    </lineage>
</organism>
<dbReference type="PANTHER" id="PTHR10655">
    <property type="entry name" value="LYSOPHOSPHOLIPASE-RELATED"/>
    <property type="match status" value="1"/>
</dbReference>
<gene>
    <name evidence="4" type="ORF">AAW51_0808</name>
</gene>
<accession>A0A0G3BDL1</accession>
<evidence type="ECO:0000313" key="5">
    <source>
        <dbReference type="Proteomes" id="UP000035352"/>
    </source>
</evidence>
<name>A0A0G3BDL1_9BURK</name>
<dbReference type="InterPro" id="IPR029058">
    <property type="entry name" value="AB_hydrolase_fold"/>
</dbReference>
<evidence type="ECO:0000259" key="3">
    <source>
        <dbReference type="Pfam" id="PF02230"/>
    </source>
</evidence>
<dbReference type="GO" id="GO:0016787">
    <property type="term" value="F:hydrolase activity"/>
    <property type="evidence" value="ECO:0007669"/>
    <property type="project" value="UniProtKB-KW"/>
</dbReference>
<dbReference type="Pfam" id="PF02230">
    <property type="entry name" value="Abhydrolase_2"/>
    <property type="match status" value="1"/>
</dbReference>
<dbReference type="KEGG" id="pbh:AAW51_0808"/>
<dbReference type="PANTHER" id="PTHR10655:SF17">
    <property type="entry name" value="LYSOPHOSPHOLIPASE-LIKE PROTEIN 1"/>
    <property type="match status" value="1"/>
</dbReference>
<reference evidence="4 5" key="1">
    <citation type="submission" date="2015-05" db="EMBL/GenBank/DDBJ databases">
        <authorList>
            <person name="Tang B."/>
            <person name="Yu Y."/>
        </authorList>
    </citation>
    <scope>NUCLEOTIDE SEQUENCE [LARGE SCALE GENOMIC DNA]</scope>
    <source>
        <strain evidence="4 5">DSM 7029</strain>
    </source>
</reference>
<feature type="domain" description="Phospholipase/carboxylesterase/thioesterase" evidence="3">
    <location>
        <begin position="35"/>
        <end position="229"/>
    </location>
</feature>
<dbReference type="InterPro" id="IPR050565">
    <property type="entry name" value="LYPA1-2/EST-like"/>
</dbReference>
<evidence type="ECO:0000313" key="4">
    <source>
        <dbReference type="EMBL" id="AKJ27499.1"/>
    </source>
</evidence>
<proteinExistence type="inferred from homology"/>
<dbReference type="RefSeq" id="WP_053013323.1">
    <property type="nucleotide sequence ID" value="NZ_CP011371.1"/>
</dbReference>
<evidence type="ECO:0000256" key="1">
    <source>
        <dbReference type="ARBA" id="ARBA00006499"/>
    </source>
</evidence>